<accession>A0A1X7QY23</accession>
<dbReference type="SUPFAM" id="SSF48452">
    <property type="entry name" value="TPR-like"/>
    <property type="match status" value="1"/>
</dbReference>
<dbReference type="GO" id="GO:0101031">
    <property type="term" value="C:protein folding chaperone complex"/>
    <property type="evidence" value="ECO:0007669"/>
    <property type="project" value="TreeGrafter"/>
</dbReference>
<proteinExistence type="predicted"/>
<dbReference type="AlphaFoldDB" id="A0A1X7QY23"/>
<dbReference type="InterPro" id="IPR051966">
    <property type="entry name" value="RPAP3"/>
</dbReference>
<dbReference type="SMART" id="SM00028">
    <property type="entry name" value="TPR"/>
    <property type="match status" value="2"/>
</dbReference>
<evidence type="ECO:0000313" key="3">
    <source>
        <dbReference type="EMBL" id="SMN18355.1"/>
    </source>
</evidence>
<dbReference type="OrthoDB" id="10250354at2759"/>
<evidence type="ECO:0000313" key="4">
    <source>
        <dbReference type="Proteomes" id="UP000196158"/>
    </source>
</evidence>
<name>A0A1X7QY23_9SACH</name>
<protein>
    <submittedName>
        <fullName evidence="3">Similar to Saccharomyces cerevisiae YCR060W TAH1 HSP90 cofactor</fullName>
    </submittedName>
</protein>
<dbReference type="EMBL" id="FXLY01000002">
    <property type="protein sequence ID" value="SMN18355.1"/>
    <property type="molecule type" value="Genomic_DNA"/>
</dbReference>
<dbReference type="InterPro" id="IPR019734">
    <property type="entry name" value="TPR_rpt"/>
</dbReference>
<dbReference type="Pfam" id="PF13181">
    <property type="entry name" value="TPR_8"/>
    <property type="match status" value="1"/>
</dbReference>
<feature type="repeat" description="TPR" evidence="2">
    <location>
        <begin position="4"/>
        <end position="37"/>
    </location>
</feature>
<organism evidence="3 4">
    <name type="scientific">Maudiozyma saulgeensis</name>
    <dbReference type="NCBI Taxonomy" id="1789683"/>
    <lineage>
        <taxon>Eukaryota</taxon>
        <taxon>Fungi</taxon>
        <taxon>Dikarya</taxon>
        <taxon>Ascomycota</taxon>
        <taxon>Saccharomycotina</taxon>
        <taxon>Saccharomycetes</taxon>
        <taxon>Saccharomycetales</taxon>
        <taxon>Saccharomycetaceae</taxon>
        <taxon>Maudiozyma</taxon>
    </lineage>
</organism>
<dbReference type="PANTHER" id="PTHR46423">
    <property type="entry name" value="RNA POLYMERASE II-ASSOCIATED PROTEIN 3"/>
    <property type="match status" value="1"/>
</dbReference>
<keyword evidence="4" id="KW-1185">Reference proteome</keyword>
<dbReference type="PROSITE" id="PS50005">
    <property type="entry name" value="TPR"/>
    <property type="match status" value="1"/>
</dbReference>
<reference evidence="3 4" key="1">
    <citation type="submission" date="2017-04" db="EMBL/GenBank/DDBJ databases">
        <authorList>
            <person name="Afonso C.L."/>
            <person name="Miller P.J."/>
            <person name="Scott M.A."/>
            <person name="Spackman E."/>
            <person name="Goraichik I."/>
            <person name="Dimitrov K.M."/>
            <person name="Suarez D.L."/>
            <person name="Swayne D.E."/>
        </authorList>
    </citation>
    <scope>NUCLEOTIDE SEQUENCE [LARGE SCALE GENOMIC DNA]</scope>
</reference>
<keyword evidence="1 2" id="KW-0802">TPR repeat</keyword>
<dbReference type="STRING" id="1789683.A0A1X7QY23"/>
<dbReference type="InterPro" id="IPR011990">
    <property type="entry name" value="TPR-like_helical_dom_sf"/>
</dbReference>
<sequence>MATYDDEKKRGNSYFQEGNYNKAIECYNNCILLEPNEPVAYSNKAMSLIKLGENEKAIRVCNVALTKIDHTCEPHEVISRKIKYRINLAKEAIDKVRQTTQTPTDEICNNIIIREVDKLPEEFVGL</sequence>
<dbReference type="Proteomes" id="UP000196158">
    <property type="component" value="Unassembled WGS sequence"/>
</dbReference>
<dbReference type="Pfam" id="PF00515">
    <property type="entry name" value="TPR_1"/>
    <property type="match status" value="1"/>
</dbReference>
<gene>
    <name evidence="3" type="ORF">KASA_0Q08195G</name>
</gene>
<evidence type="ECO:0000256" key="2">
    <source>
        <dbReference type="PROSITE-ProRule" id="PRU00339"/>
    </source>
</evidence>
<dbReference type="PANTHER" id="PTHR46423:SF1">
    <property type="entry name" value="RNA POLYMERASE II-ASSOCIATED PROTEIN 3"/>
    <property type="match status" value="1"/>
</dbReference>
<dbReference type="Gene3D" id="1.25.40.10">
    <property type="entry name" value="Tetratricopeptide repeat domain"/>
    <property type="match status" value="1"/>
</dbReference>
<evidence type="ECO:0000256" key="1">
    <source>
        <dbReference type="ARBA" id="ARBA00022803"/>
    </source>
</evidence>